<reference evidence="2 3" key="1">
    <citation type="submission" date="2022-03" db="EMBL/GenBank/DDBJ databases">
        <title>Sinomonas sp. isolated from a soil.</title>
        <authorList>
            <person name="Han J."/>
            <person name="Kim D.-U."/>
        </authorList>
    </citation>
    <scope>NUCLEOTIDE SEQUENCE [LARGE SCALE GENOMIC DNA]</scope>
    <source>
        <strain evidence="2 3">5-5</strain>
    </source>
</reference>
<proteinExistence type="predicted"/>
<organism evidence="2 3">
    <name type="scientific">Sinomonas terrae</name>
    <dbReference type="NCBI Taxonomy" id="2908838"/>
    <lineage>
        <taxon>Bacteria</taxon>
        <taxon>Bacillati</taxon>
        <taxon>Actinomycetota</taxon>
        <taxon>Actinomycetes</taxon>
        <taxon>Micrococcales</taxon>
        <taxon>Micrococcaceae</taxon>
        <taxon>Sinomonas</taxon>
    </lineage>
</organism>
<feature type="compositionally biased region" description="Low complexity" evidence="1">
    <location>
        <begin position="56"/>
        <end position="113"/>
    </location>
</feature>
<feature type="compositionally biased region" description="Polar residues" evidence="1">
    <location>
        <begin position="39"/>
        <end position="49"/>
    </location>
</feature>
<accession>A0ABS9U670</accession>
<protein>
    <recommendedName>
        <fullName evidence="4">DUF4232 domain-containing protein</fullName>
    </recommendedName>
</protein>
<evidence type="ECO:0000313" key="2">
    <source>
        <dbReference type="EMBL" id="MCH6472194.1"/>
    </source>
</evidence>
<feature type="region of interest" description="Disordered" evidence="1">
    <location>
        <begin position="38"/>
        <end position="115"/>
    </location>
</feature>
<dbReference type="RefSeq" id="WP_241056096.1">
    <property type="nucleotide sequence ID" value="NZ_JAKZBV010000001.1"/>
</dbReference>
<evidence type="ECO:0000313" key="3">
    <source>
        <dbReference type="Proteomes" id="UP001202922"/>
    </source>
</evidence>
<sequence>MAARGKLSPAVYRRRRLVVGTLLALVLVAFGGGAWALTRGSSQPAASGRTSEDGGPVAVATTSSAAGSSAAGPSPNASSATPSATATDTASATPSATAASTADATPTPTPTATCDPAKFALTASTDQRVYSPTENPVLTLKVTNQNSIPCTLNVGTSQMEYQIVSGADRVFDSKDCQNGSADLLKTLAPGASETANFPWPRVRSTEGCKAVQVKPLPGTYVLTTSLGPLDSQKAVFTLQ</sequence>
<comment type="caution">
    <text evidence="2">The sequence shown here is derived from an EMBL/GenBank/DDBJ whole genome shotgun (WGS) entry which is preliminary data.</text>
</comment>
<evidence type="ECO:0008006" key="4">
    <source>
        <dbReference type="Google" id="ProtNLM"/>
    </source>
</evidence>
<dbReference type="EMBL" id="JAKZBV010000001">
    <property type="protein sequence ID" value="MCH6472194.1"/>
    <property type="molecule type" value="Genomic_DNA"/>
</dbReference>
<evidence type="ECO:0000256" key="1">
    <source>
        <dbReference type="SAM" id="MobiDB-lite"/>
    </source>
</evidence>
<keyword evidence="3" id="KW-1185">Reference proteome</keyword>
<name>A0ABS9U670_9MICC</name>
<gene>
    <name evidence="2" type="ORF">L0M17_19885</name>
</gene>
<dbReference type="Proteomes" id="UP001202922">
    <property type="component" value="Unassembled WGS sequence"/>
</dbReference>